<accession>A0A069A3W6</accession>
<dbReference type="EMBL" id="DAEPXK010000009">
    <property type="protein sequence ID" value="HBH1541715.1"/>
    <property type="molecule type" value="Genomic_DNA"/>
</dbReference>
<dbReference type="AlphaFoldDB" id="A0A069A3W6"/>
<dbReference type="GO" id="GO:0009307">
    <property type="term" value="P:DNA restriction-modification system"/>
    <property type="evidence" value="ECO:0007669"/>
    <property type="project" value="InterPro"/>
</dbReference>
<dbReference type="Pfam" id="PF04471">
    <property type="entry name" value="Mrr_cat"/>
    <property type="match status" value="1"/>
</dbReference>
<proteinExistence type="predicted"/>
<evidence type="ECO:0000313" key="4">
    <source>
        <dbReference type="EMBL" id="CDT23391.1"/>
    </source>
</evidence>
<dbReference type="Proteomes" id="UP000878956">
    <property type="component" value="Unassembled WGS sequence"/>
</dbReference>
<dbReference type="InterPro" id="IPR007560">
    <property type="entry name" value="Restrct_endonuc_IV_Mrr"/>
</dbReference>
<feature type="domain" description="Restriction endonuclease type IV Mrr" evidence="1">
    <location>
        <begin position="57"/>
        <end position="164"/>
    </location>
</feature>
<reference evidence="5" key="3">
    <citation type="journal article" date="2018" name="Genome Biol.">
        <title>SKESA: strategic k-mer extension for scrupulous assemblies.</title>
        <authorList>
            <person name="Souvorov A."/>
            <person name="Agarwala R."/>
            <person name="Lipman D.J."/>
        </authorList>
    </citation>
    <scope>NUCLEOTIDE SEQUENCE</scope>
    <source>
        <strain evidence="5">HN1000</strain>
    </source>
</reference>
<dbReference type="EMBL" id="LK932486">
    <property type="protein sequence ID" value="CDS84672.1"/>
    <property type="molecule type" value="Genomic_DNA"/>
</dbReference>
<evidence type="ECO:0000259" key="1">
    <source>
        <dbReference type="Pfam" id="PF04471"/>
    </source>
</evidence>
<dbReference type="Proteomes" id="UP000189137">
    <property type="component" value="Unassembled WGS sequence"/>
</dbReference>
<evidence type="ECO:0000313" key="6">
    <source>
        <dbReference type="EMBL" id="SJR87457.1"/>
    </source>
</evidence>
<gene>
    <name evidence="4" type="ORF">BN1095_340367</name>
    <name evidence="3" type="ORF">BN1096_350076</name>
    <name evidence="2" type="ORF">BN1097_1370026</name>
    <name evidence="5" type="ORF">KRM00_001182</name>
    <name evidence="6" type="ORF">SAMEA3375112_00512</name>
</gene>
<sequence length="256" mass="29789">MSLDTLKEYLSICDDNLIWEPFYDDSMLLDEFSNYIKEIELSKEWNKSKNHEKGKILEQLVRFIMSRFTILSDISVNKSTTDNELDVFVKFNDNIPIPFLCNIKSKIVCECKNWKSRKVDVGMVSKLAEICNKNNAGLGIFISLNGLTGKGWQYAEGKRRKLYLSDKMPIISFTVDEITKLKYKRYNLLTMIKCKMQALIDEMEFAGGELRLLESELGFIDCLNENIESLKMLGLITEVEYNNIKVRINHRYDIVN</sequence>
<dbReference type="GO" id="GO:0003677">
    <property type="term" value="F:DNA binding"/>
    <property type="evidence" value="ECO:0007669"/>
    <property type="project" value="InterPro"/>
</dbReference>
<keyword evidence="5" id="KW-0378">Hydrolase</keyword>
<keyword evidence="5" id="KW-0255">Endonuclease</keyword>
<evidence type="ECO:0000313" key="5">
    <source>
        <dbReference type="EMBL" id="HBH1541715.1"/>
    </source>
</evidence>
<dbReference type="SUPFAM" id="SSF52980">
    <property type="entry name" value="Restriction endonuclease-like"/>
    <property type="match status" value="1"/>
</dbReference>
<evidence type="ECO:0000313" key="7">
    <source>
        <dbReference type="Proteomes" id="UP000189137"/>
    </source>
</evidence>
<keyword evidence="5" id="KW-0540">Nuclease</keyword>
<dbReference type="EMBL" id="FUPS01000001">
    <property type="protein sequence ID" value="SJR87457.1"/>
    <property type="molecule type" value="Genomic_DNA"/>
</dbReference>
<organism evidence="2">
    <name type="scientific">Clostridioides difficile</name>
    <name type="common">Peptoclostridium difficile</name>
    <dbReference type="NCBI Taxonomy" id="1496"/>
    <lineage>
        <taxon>Bacteria</taxon>
        <taxon>Bacillati</taxon>
        <taxon>Bacillota</taxon>
        <taxon>Clostridia</taxon>
        <taxon>Peptostreptococcales</taxon>
        <taxon>Peptostreptococcaceae</taxon>
        <taxon>Clostridioides</taxon>
    </lineage>
</organism>
<dbReference type="RefSeq" id="WP_021366361.1">
    <property type="nucleotide sequence ID" value="NZ_AP031492.1"/>
</dbReference>
<reference evidence="2" key="1">
    <citation type="submission" date="2014-07" db="EMBL/GenBank/DDBJ databases">
        <authorList>
            <person name="Monot Marc"/>
        </authorList>
    </citation>
    <scope>NUCLEOTIDE SEQUENCE</scope>
    <source>
        <strain evidence="4">7032989</strain>
        <strain evidence="2">7032994</strain>
    </source>
</reference>
<evidence type="ECO:0000313" key="2">
    <source>
        <dbReference type="EMBL" id="CDS83040.1"/>
    </source>
</evidence>
<name>A0A069A3W6_CLODI</name>
<reference evidence="6 7" key="2">
    <citation type="submission" date="2017-02" db="EMBL/GenBank/DDBJ databases">
        <authorList>
            <consortium name="Pathogen Informatics"/>
        </authorList>
    </citation>
    <scope>NUCLEOTIDE SEQUENCE [LARGE SCALE GENOMIC DNA]</scope>
    <source>
        <strain evidence="6 7">VRECD0157</strain>
    </source>
</reference>
<reference evidence="5" key="4">
    <citation type="submission" date="2021-06" db="EMBL/GenBank/DDBJ databases">
        <authorList>
            <consortium name="NCBI Pathogen Detection Project"/>
        </authorList>
    </citation>
    <scope>NUCLEOTIDE SEQUENCE</scope>
    <source>
        <strain evidence="5">HN1000</strain>
    </source>
</reference>
<dbReference type="EMBL" id="LK933005">
    <property type="protein sequence ID" value="CDT23391.1"/>
    <property type="molecule type" value="Genomic_DNA"/>
</dbReference>
<protein>
    <submittedName>
        <fullName evidence="5">Restriction endonuclease</fullName>
    </submittedName>
</protein>
<evidence type="ECO:0000313" key="3">
    <source>
        <dbReference type="EMBL" id="CDS84672.1"/>
    </source>
</evidence>
<dbReference type="GO" id="GO:0004519">
    <property type="term" value="F:endonuclease activity"/>
    <property type="evidence" value="ECO:0007669"/>
    <property type="project" value="UniProtKB-KW"/>
</dbReference>
<dbReference type="EMBL" id="LK932344">
    <property type="protein sequence ID" value="CDS83040.1"/>
    <property type="molecule type" value="Genomic_DNA"/>
</dbReference>
<dbReference type="InterPro" id="IPR011335">
    <property type="entry name" value="Restrct_endonuc-II-like"/>
</dbReference>